<keyword evidence="6" id="KW-1185">Reference proteome</keyword>
<accession>A0A6M2BR83</accession>
<dbReference type="CDD" id="cd01627">
    <property type="entry name" value="HAD_TPP"/>
    <property type="match status" value="1"/>
</dbReference>
<organism evidence="5 6">
    <name type="scientific">Solimonas terrae</name>
    <dbReference type="NCBI Taxonomy" id="1396819"/>
    <lineage>
        <taxon>Bacteria</taxon>
        <taxon>Pseudomonadati</taxon>
        <taxon>Pseudomonadota</taxon>
        <taxon>Gammaproteobacteria</taxon>
        <taxon>Nevskiales</taxon>
        <taxon>Nevskiaceae</taxon>
        <taxon>Solimonas</taxon>
    </lineage>
</organism>
<dbReference type="GO" id="GO:0000287">
    <property type="term" value="F:magnesium ion binding"/>
    <property type="evidence" value="ECO:0007669"/>
    <property type="project" value="UniProtKB-ARBA"/>
</dbReference>
<keyword evidence="4" id="KW-0460">Magnesium</keyword>
<keyword evidence="3 4" id="KW-0378">Hydrolase</keyword>
<dbReference type="PANTHER" id="PTHR43768:SF3">
    <property type="entry name" value="TREHALOSE 6-PHOSPHATE PHOSPHATASE"/>
    <property type="match status" value="1"/>
</dbReference>
<evidence type="ECO:0000256" key="3">
    <source>
        <dbReference type="ARBA" id="ARBA00022801"/>
    </source>
</evidence>
<dbReference type="AlphaFoldDB" id="A0A6M2BR83"/>
<dbReference type="UniPathway" id="UPA00299"/>
<dbReference type="NCBIfam" id="TIGR01484">
    <property type="entry name" value="HAD-SF-IIB"/>
    <property type="match status" value="1"/>
</dbReference>
<dbReference type="InterPro" id="IPR044651">
    <property type="entry name" value="OTSB-like"/>
</dbReference>
<comment type="caution">
    <text evidence="5">The sequence shown here is derived from an EMBL/GenBank/DDBJ whole genome shotgun (WGS) entry which is preliminary data.</text>
</comment>
<dbReference type="Gene3D" id="3.30.70.1020">
    <property type="entry name" value="Trehalose-6-phosphate phosphatase related protein, domain 2"/>
    <property type="match status" value="1"/>
</dbReference>
<keyword evidence="4" id="KW-0479">Metal-binding</keyword>
<dbReference type="Proteomes" id="UP000472676">
    <property type="component" value="Unassembled WGS sequence"/>
</dbReference>
<dbReference type="EMBL" id="JAAMOW010000004">
    <property type="protein sequence ID" value="NGY05106.1"/>
    <property type="molecule type" value="Genomic_DNA"/>
</dbReference>
<dbReference type="Pfam" id="PF02358">
    <property type="entry name" value="Trehalose_PPase"/>
    <property type="match status" value="1"/>
</dbReference>
<evidence type="ECO:0000313" key="6">
    <source>
        <dbReference type="Proteomes" id="UP000472676"/>
    </source>
</evidence>
<name>A0A6M2BR83_9GAMM</name>
<dbReference type="GO" id="GO:0005992">
    <property type="term" value="P:trehalose biosynthetic process"/>
    <property type="evidence" value="ECO:0007669"/>
    <property type="project" value="UniProtKB-UniPathway"/>
</dbReference>
<dbReference type="Gene3D" id="3.40.50.1000">
    <property type="entry name" value="HAD superfamily/HAD-like"/>
    <property type="match status" value="1"/>
</dbReference>
<evidence type="ECO:0000313" key="5">
    <source>
        <dbReference type="EMBL" id="NGY05106.1"/>
    </source>
</evidence>
<comment type="cofactor">
    <cofactor evidence="4">
        <name>Mg(2+)</name>
        <dbReference type="ChEBI" id="CHEBI:18420"/>
    </cofactor>
</comment>
<gene>
    <name evidence="5" type="primary">otsB</name>
    <name evidence="5" type="ORF">G7Y85_10030</name>
</gene>
<dbReference type="EC" id="3.1.3.12" evidence="4"/>
<comment type="function">
    <text evidence="4">Removes the phosphate from trehalose 6-phosphate to produce free trehalose.</text>
</comment>
<dbReference type="RefSeq" id="WP_166255767.1">
    <property type="nucleotide sequence ID" value="NZ_JAAMOW010000004.1"/>
</dbReference>
<sequence length="257" mass="27986">MPFHDAVEKRAPPLLAGREALFLDFDGTLTEIVARPELVFIEPTLIALIERAQRRLGGALAVISGRPLREIDAYLLPLQLPGGGQHGAELRVHGNATPQRRVWPGVAAAAEQIRRRFGEDRQLIVENKGASVAVHYRAAPERAAECQAFMREIAVQFELGVLVGKMVVEVRPRDLHKGHAVETLMRRPLFATRTPVFVGDDTTDEDGFSWVQAHGGYGIKVGSGDSVAAFRLDGVHAVHSWLADSTATVSSPGVGRR</sequence>
<dbReference type="SUPFAM" id="SSF56784">
    <property type="entry name" value="HAD-like"/>
    <property type="match status" value="1"/>
</dbReference>
<comment type="pathway">
    <text evidence="1 4">Glycan biosynthesis; trehalose biosynthesis.</text>
</comment>
<comment type="catalytic activity">
    <reaction evidence="4">
        <text>alpha,alpha-trehalose 6-phosphate + H2O = alpha,alpha-trehalose + phosphate</text>
        <dbReference type="Rhea" id="RHEA:23420"/>
        <dbReference type="ChEBI" id="CHEBI:15377"/>
        <dbReference type="ChEBI" id="CHEBI:16551"/>
        <dbReference type="ChEBI" id="CHEBI:43474"/>
        <dbReference type="ChEBI" id="CHEBI:58429"/>
        <dbReference type="EC" id="3.1.3.12"/>
    </reaction>
</comment>
<dbReference type="InterPro" id="IPR023214">
    <property type="entry name" value="HAD_sf"/>
</dbReference>
<evidence type="ECO:0000256" key="2">
    <source>
        <dbReference type="ARBA" id="ARBA00008770"/>
    </source>
</evidence>
<dbReference type="InterPro" id="IPR006379">
    <property type="entry name" value="HAD-SF_hydro_IIB"/>
</dbReference>
<dbReference type="GO" id="GO:0004805">
    <property type="term" value="F:trehalose-phosphatase activity"/>
    <property type="evidence" value="ECO:0007669"/>
    <property type="project" value="UniProtKB-EC"/>
</dbReference>
<proteinExistence type="inferred from homology"/>
<dbReference type="PANTHER" id="PTHR43768">
    <property type="entry name" value="TREHALOSE 6-PHOSPHATE PHOSPHATASE"/>
    <property type="match status" value="1"/>
</dbReference>
<dbReference type="InterPro" id="IPR036412">
    <property type="entry name" value="HAD-like_sf"/>
</dbReference>
<evidence type="ECO:0000256" key="4">
    <source>
        <dbReference type="RuleBase" id="RU361117"/>
    </source>
</evidence>
<dbReference type="InterPro" id="IPR003337">
    <property type="entry name" value="Trehalose_PPase"/>
</dbReference>
<evidence type="ECO:0000256" key="1">
    <source>
        <dbReference type="ARBA" id="ARBA00005199"/>
    </source>
</evidence>
<reference evidence="5 6" key="1">
    <citation type="journal article" date="2014" name="Int. J. Syst. Evol. Microbiol.">
        <title>Solimonas terrae sp. nov., isolated from soil.</title>
        <authorList>
            <person name="Kim S.J."/>
            <person name="Moon J.Y."/>
            <person name="Weon H.Y."/>
            <person name="Ahn J.H."/>
            <person name="Chen W.M."/>
            <person name="Kwon S.W."/>
        </authorList>
    </citation>
    <scope>NUCLEOTIDE SEQUENCE [LARGE SCALE GENOMIC DNA]</scope>
    <source>
        <strain evidence="5 6">KIS83-12</strain>
    </source>
</reference>
<comment type="similarity">
    <text evidence="2 4">Belongs to the trehalose phosphatase family.</text>
</comment>
<dbReference type="NCBIfam" id="TIGR00685">
    <property type="entry name" value="T6PP"/>
    <property type="match status" value="1"/>
</dbReference>
<protein>
    <recommendedName>
        <fullName evidence="4">Trehalose 6-phosphate phosphatase</fullName>
        <ecNumber evidence="4">3.1.3.12</ecNumber>
    </recommendedName>
</protein>